<dbReference type="Gene3D" id="2.60.120.1440">
    <property type="match status" value="1"/>
</dbReference>
<evidence type="ECO:0000259" key="3">
    <source>
        <dbReference type="Pfam" id="PF16344"/>
    </source>
</evidence>
<dbReference type="Proteomes" id="UP000437446">
    <property type="component" value="Unassembled WGS sequence"/>
</dbReference>
<reference evidence="4 5" key="1">
    <citation type="journal article" date="2019" name="Nat. Med.">
        <title>A library of human gut bacterial isolates paired with longitudinal multiomics data enables mechanistic microbiome research.</title>
        <authorList>
            <person name="Poyet M."/>
            <person name="Groussin M."/>
            <person name="Gibbons S.M."/>
            <person name="Avila-Pacheco J."/>
            <person name="Jiang X."/>
            <person name="Kearney S.M."/>
            <person name="Perrotta A.R."/>
            <person name="Berdy B."/>
            <person name="Zhao S."/>
            <person name="Lieberman T.D."/>
            <person name="Swanson P.K."/>
            <person name="Smith M."/>
            <person name="Roesemann S."/>
            <person name="Alexander J.E."/>
            <person name="Rich S.A."/>
            <person name="Livny J."/>
            <person name="Vlamakis H."/>
            <person name="Clish C."/>
            <person name="Bullock K."/>
            <person name="Deik A."/>
            <person name="Scott J."/>
            <person name="Pierce K.A."/>
            <person name="Xavier R.J."/>
            <person name="Alm E.J."/>
        </authorList>
    </citation>
    <scope>NUCLEOTIDE SEQUENCE [LARGE SCALE GENOMIC DNA]</scope>
    <source>
        <strain evidence="4 5">BIOML-A25</strain>
    </source>
</reference>
<protein>
    <submittedName>
        <fullName evidence="4">DUF4974 domain-containing protein</fullName>
    </submittedName>
</protein>
<comment type="caution">
    <text evidence="4">The sequence shown here is derived from an EMBL/GenBank/DDBJ whole genome shotgun (WGS) entry which is preliminary data.</text>
</comment>
<dbReference type="Pfam" id="PF04773">
    <property type="entry name" value="FecR"/>
    <property type="match status" value="1"/>
</dbReference>
<feature type="domain" description="FecR protein" evidence="2">
    <location>
        <begin position="96"/>
        <end position="185"/>
    </location>
</feature>
<dbReference type="PIRSF" id="PIRSF018266">
    <property type="entry name" value="FecR"/>
    <property type="match status" value="1"/>
</dbReference>
<feature type="transmembrane region" description="Helical" evidence="1">
    <location>
        <begin position="48"/>
        <end position="76"/>
    </location>
</feature>
<dbReference type="InterPro" id="IPR006860">
    <property type="entry name" value="FecR"/>
</dbReference>
<proteinExistence type="predicted"/>
<keyword evidence="1" id="KW-1133">Transmembrane helix</keyword>
<dbReference type="InterPro" id="IPR032508">
    <property type="entry name" value="FecR_C"/>
</dbReference>
<evidence type="ECO:0000259" key="2">
    <source>
        <dbReference type="Pfam" id="PF04773"/>
    </source>
</evidence>
<dbReference type="EMBL" id="WNCR01000002">
    <property type="protein sequence ID" value="MTU28800.1"/>
    <property type="molecule type" value="Genomic_DNA"/>
</dbReference>
<dbReference type="PANTHER" id="PTHR30273:SF2">
    <property type="entry name" value="PROTEIN FECR"/>
    <property type="match status" value="1"/>
</dbReference>
<dbReference type="FunFam" id="2.60.120.1440:FF:000001">
    <property type="entry name" value="Putative anti-sigma factor"/>
    <property type="match status" value="1"/>
</dbReference>
<keyword evidence="1" id="KW-0812">Transmembrane</keyword>
<dbReference type="Gene3D" id="3.55.50.30">
    <property type="match status" value="1"/>
</dbReference>
<accession>A0A3R6AIX3</accession>
<evidence type="ECO:0000313" key="4">
    <source>
        <dbReference type="EMBL" id="MTU28800.1"/>
    </source>
</evidence>
<evidence type="ECO:0000256" key="1">
    <source>
        <dbReference type="SAM" id="Phobius"/>
    </source>
</evidence>
<sequence>MTEHTDDIKKTIRIAKAIENDIREYKSFDVQAAYQKNRKRLDTGRRKYLFTFYISRIAAILLLPLIISTGVLSYLYTRQLKQADTVSYLEVLSAPGIVTQVLLPDSSKVWLNAGSSLRYPSRFTEKERNVQLSGEGYFEVQSDKEYPFYVSLDNGIKVKAHGTKFNINAYKEDRVVETTLEAGLVDVISASRTIWLKPNEQVCYDKEDGHFTISVANIEEKTAWKEGKLVFRNATLEEVVKKLSRRYNVDIVLHRENQKDYKFRATFSSESITQILDYLRMAAPISWSFADMKQQQDYTYPRQRIDVWLK</sequence>
<dbReference type="GO" id="GO:0016989">
    <property type="term" value="F:sigma factor antagonist activity"/>
    <property type="evidence" value="ECO:0007669"/>
    <property type="project" value="TreeGrafter"/>
</dbReference>
<keyword evidence="1" id="KW-0472">Membrane</keyword>
<gene>
    <name evidence="4" type="ORF">GMD66_06130</name>
</gene>
<dbReference type="InterPro" id="IPR012373">
    <property type="entry name" value="Ferrdict_sens_TM"/>
</dbReference>
<organism evidence="4 5">
    <name type="scientific">Parabacteroides merdae</name>
    <dbReference type="NCBI Taxonomy" id="46503"/>
    <lineage>
        <taxon>Bacteria</taxon>
        <taxon>Pseudomonadati</taxon>
        <taxon>Bacteroidota</taxon>
        <taxon>Bacteroidia</taxon>
        <taxon>Bacteroidales</taxon>
        <taxon>Tannerellaceae</taxon>
        <taxon>Parabacteroides</taxon>
    </lineage>
</organism>
<name>A0A3R6AIX3_9BACT</name>
<dbReference type="AlphaFoldDB" id="A0A3R6AIX3"/>
<dbReference type="RefSeq" id="WP_005642495.1">
    <property type="nucleotide sequence ID" value="NZ_DAWDXW010000020.1"/>
</dbReference>
<dbReference type="PANTHER" id="PTHR30273">
    <property type="entry name" value="PERIPLASMIC SIGNAL SENSOR AND SIGMA FACTOR ACTIVATOR FECR-RELATED"/>
    <property type="match status" value="1"/>
</dbReference>
<evidence type="ECO:0000313" key="5">
    <source>
        <dbReference type="Proteomes" id="UP000437446"/>
    </source>
</evidence>
<feature type="domain" description="Protein FecR C-terminal" evidence="3">
    <location>
        <begin position="228"/>
        <end position="288"/>
    </location>
</feature>
<dbReference type="Pfam" id="PF16344">
    <property type="entry name" value="FecR_C"/>
    <property type="match status" value="1"/>
</dbReference>